<dbReference type="eggNOG" id="KOG1166">
    <property type="taxonomic scope" value="Eukaryota"/>
</dbReference>
<dbReference type="PANTHER" id="PTHR14030:SF4">
    <property type="entry name" value="BUB1 KINASE, ISOFORM A-RELATED"/>
    <property type="match status" value="1"/>
</dbReference>
<dbReference type="OrthoDB" id="2501271at2759"/>
<dbReference type="RefSeq" id="XP_007404100.1">
    <property type="nucleotide sequence ID" value="XM_007404038.1"/>
</dbReference>
<feature type="domain" description="BUB1 N-terminal" evidence="2">
    <location>
        <begin position="105"/>
        <end position="264"/>
    </location>
</feature>
<dbReference type="Gene3D" id="1.25.40.430">
    <property type="match status" value="2"/>
</dbReference>
<dbReference type="AlphaFoldDB" id="F4R3I6"/>
<dbReference type="InParanoid" id="F4R3I6"/>
<dbReference type="PROSITE" id="PS51489">
    <property type="entry name" value="BUB1_N"/>
    <property type="match status" value="1"/>
</dbReference>
<dbReference type="InterPro" id="IPR015661">
    <property type="entry name" value="Bub1/Mad3"/>
</dbReference>
<dbReference type="FunCoup" id="F4R3I6">
    <property type="interactions" value="127"/>
</dbReference>
<keyword evidence="4" id="KW-1185">Reference proteome</keyword>
<sequence>MDDNEHSPETVSVDISAIENQKENIQPLASGRSAAQLTSLFQTKSSDSHSAMGFRTETTKGLSNAFNPIALAENLRSGHQRFQKDIERLEKAELGQSNDLDFDGKERAQELIKDPLEIYVEYVRWIIESYPSGGTTAESKLIPILERSTRKFVTDERYQQDLRYLKLWIYYSHQVQREAARTIFSFLLHKKIGTESSLLYDEFSLVLCHFRDYEKARYVLRLGIDRKASPIEKLSTRLEDVQRKLAASLDHPPSSTESSSNSIPKPKLGLAKKPVKGKMKIFEDGVSDQTSIPGQITRWDDIGTVESNRKQNTVEPTAWKGQKLPMKATTSSGVAAPRPAKMKIFEDSDVSDPLPVSIVSPKVAGMLSGHLGLGDPSEQLDGSSEQCDYELLKSNPLRHHKSWSDKNIRML</sequence>
<dbReference type="GO" id="GO:0005634">
    <property type="term" value="C:nucleus"/>
    <property type="evidence" value="ECO:0007669"/>
    <property type="project" value="TreeGrafter"/>
</dbReference>
<dbReference type="GO" id="GO:0004672">
    <property type="term" value="F:protein kinase activity"/>
    <property type="evidence" value="ECO:0007669"/>
    <property type="project" value="TreeGrafter"/>
</dbReference>
<dbReference type="GO" id="GO:0007094">
    <property type="term" value="P:mitotic spindle assembly checkpoint signaling"/>
    <property type="evidence" value="ECO:0007669"/>
    <property type="project" value="InterPro"/>
</dbReference>
<reference evidence="4" key="1">
    <citation type="journal article" date="2011" name="Proc. Natl. Acad. Sci. U.S.A.">
        <title>Obligate biotrophy features unraveled by the genomic analysis of rust fungi.</title>
        <authorList>
            <person name="Duplessis S."/>
            <person name="Cuomo C.A."/>
            <person name="Lin Y.-C."/>
            <person name="Aerts A."/>
            <person name="Tisserant E."/>
            <person name="Veneault-Fourrey C."/>
            <person name="Joly D.L."/>
            <person name="Hacquard S."/>
            <person name="Amselem J."/>
            <person name="Cantarel B.L."/>
            <person name="Chiu R."/>
            <person name="Coutinho P.M."/>
            <person name="Feau N."/>
            <person name="Field M."/>
            <person name="Frey P."/>
            <person name="Gelhaye E."/>
            <person name="Goldberg J."/>
            <person name="Grabherr M.G."/>
            <person name="Kodira C.D."/>
            <person name="Kohler A."/>
            <person name="Kuees U."/>
            <person name="Lindquist E.A."/>
            <person name="Lucas S.M."/>
            <person name="Mago R."/>
            <person name="Mauceli E."/>
            <person name="Morin E."/>
            <person name="Murat C."/>
            <person name="Pangilinan J.L."/>
            <person name="Park R."/>
            <person name="Pearson M."/>
            <person name="Quesneville H."/>
            <person name="Rouhier N."/>
            <person name="Sakthikumar S."/>
            <person name="Salamov A.A."/>
            <person name="Schmutz J."/>
            <person name="Selles B."/>
            <person name="Shapiro H."/>
            <person name="Tanguay P."/>
            <person name="Tuskan G.A."/>
            <person name="Henrissat B."/>
            <person name="Van de Peer Y."/>
            <person name="Rouze P."/>
            <person name="Ellis J.G."/>
            <person name="Dodds P.N."/>
            <person name="Schein J.E."/>
            <person name="Zhong S."/>
            <person name="Hamelin R.C."/>
            <person name="Grigoriev I.V."/>
            <person name="Szabo L.J."/>
            <person name="Martin F."/>
        </authorList>
    </citation>
    <scope>NUCLEOTIDE SEQUENCE [LARGE SCALE GENOMIC DNA]</scope>
    <source>
        <strain evidence="4">98AG31 / pathotype 3-4-7</strain>
    </source>
</reference>
<evidence type="ECO:0000259" key="2">
    <source>
        <dbReference type="PROSITE" id="PS51489"/>
    </source>
</evidence>
<dbReference type="PANTHER" id="PTHR14030">
    <property type="entry name" value="MITOTIC CHECKPOINT SERINE/THREONINE-PROTEIN KINASE BUB1"/>
    <property type="match status" value="1"/>
</dbReference>
<dbReference type="EMBL" id="GL883090">
    <property type="protein sequence ID" value="EGG13162.1"/>
    <property type="molecule type" value="Genomic_DNA"/>
</dbReference>
<organism evidence="4">
    <name type="scientific">Melampsora larici-populina (strain 98AG31 / pathotype 3-4-7)</name>
    <name type="common">Poplar leaf rust fungus</name>
    <dbReference type="NCBI Taxonomy" id="747676"/>
    <lineage>
        <taxon>Eukaryota</taxon>
        <taxon>Fungi</taxon>
        <taxon>Dikarya</taxon>
        <taxon>Basidiomycota</taxon>
        <taxon>Pucciniomycotina</taxon>
        <taxon>Pucciniomycetes</taxon>
        <taxon>Pucciniales</taxon>
        <taxon>Melampsoraceae</taxon>
        <taxon>Melampsora</taxon>
    </lineage>
</organism>
<dbReference type="STRING" id="747676.F4R3I6"/>
<name>F4R3I6_MELLP</name>
<protein>
    <recommendedName>
        <fullName evidence="2">BUB1 N-terminal domain-containing protein</fullName>
    </recommendedName>
</protein>
<dbReference type="Pfam" id="PF08311">
    <property type="entry name" value="Mad3_BUB1_I"/>
    <property type="match status" value="1"/>
</dbReference>
<proteinExistence type="predicted"/>
<dbReference type="Proteomes" id="UP000001072">
    <property type="component" value="Unassembled WGS sequence"/>
</dbReference>
<evidence type="ECO:0000256" key="1">
    <source>
        <dbReference type="SAM" id="MobiDB-lite"/>
    </source>
</evidence>
<dbReference type="GO" id="GO:0051754">
    <property type="term" value="P:meiotic sister chromatid cohesion, centromeric"/>
    <property type="evidence" value="ECO:0007669"/>
    <property type="project" value="TreeGrafter"/>
</dbReference>
<feature type="compositionally biased region" description="Low complexity" evidence="1">
    <location>
        <begin position="248"/>
        <end position="266"/>
    </location>
</feature>
<dbReference type="SMART" id="SM00777">
    <property type="entry name" value="Mad3_BUB1_I"/>
    <property type="match status" value="1"/>
</dbReference>
<dbReference type="InterPro" id="IPR013212">
    <property type="entry name" value="Mad3/Bub1_I"/>
</dbReference>
<dbReference type="GeneID" id="18932750"/>
<dbReference type="KEGG" id="mlr:MELLADRAFT_76257"/>
<evidence type="ECO:0000313" key="3">
    <source>
        <dbReference type="EMBL" id="EGG13162.1"/>
    </source>
</evidence>
<feature type="region of interest" description="Disordered" evidence="1">
    <location>
        <begin position="245"/>
        <end position="270"/>
    </location>
</feature>
<dbReference type="VEuPathDB" id="FungiDB:MELLADRAFT_76257"/>
<evidence type="ECO:0000313" key="4">
    <source>
        <dbReference type="Proteomes" id="UP000001072"/>
    </source>
</evidence>
<dbReference type="HOGENOM" id="CLU_547620_0_0_1"/>
<gene>
    <name evidence="3" type="ORF">MELLADRAFT_76257</name>
</gene>
<accession>F4R3I6</accession>
<dbReference type="GO" id="GO:0032991">
    <property type="term" value="C:protein-containing complex"/>
    <property type="evidence" value="ECO:0007669"/>
    <property type="project" value="UniProtKB-ARBA"/>
</dbReference>